<sequence>MLRKEVRPSPQVVKILLFPEAIKDQLNENYKKVDSDKENKTFKKIEREDVQTTKKKLEAHRVERTEKRRVMVLKKPTVLENDTSFFNITLSK</sequence>
<name>A0ABN7NR81_TIMPD</name>
<evidence type="ECO:0000313" key="2">
    <source>
        <dbReference type="Proteomes" id="UP001153148"/>
    </source>
</evidence>
<proteinExistence type="predicted"/>
<evidence type="ECO:0000313" key="1">
    <source>
        <dbReference type="EMBL" id="CAG2055937.1"/>
    </source>
</evidence>
<gene>
    <name evidence="1" type="ORF">TPAB3V08_LOCUS2935</name>
</gene>
<comment type="caution">
    <text evidence="1">The sequence shown here is derived from an EMBL/GenBank/DDBJ whole genome shotgun (WGS) entry which is preliminary data.</text>
</comment>
<organism evidence="1 2">
    <name type="scientific">Timema podura</name>
    <name type="common">Walking stick</name>
    <dbReference type="NCBI Taxonomy" id="61482"/>
    <lineage>
        <taxon>Eukaryota</taxon>
        <taxon>Metazoa</taxon>
        <taxon>Ecdysozoa</taxon>
        <taxon>Arthropoda</taxon>
        <taxon>Hexapoda</taxon>
        <taxon>Insecta</taxon>
        <taxon>Pterygota</taxon>
        <taxon>Neoptera</taxon>
        <taxon>Polyneoptera</taxon>
        <taxon>Phasmatodea</taxon>
        <taxon>Timematodea</taxon>
        <taxon>Timematoidea</taxon>
        <taxon>Timematidae</taxon>
        <taxon>Timema</taxon>
    </lineage>
</organism>
<keyword evidence="2" id="KW-1185">Reference proteome</keyword>
<reference evidence="1" key="1">
    <citation type="submission" date="2021-03" db="EMBL/GenBank/DDBJ databases">
        <authorList>
            <person name="Tran Van P."/>
        </authorList>
    </citation>
    <scope>NUCLEOTIDE SEQUENCE</scope>
</reference>
<dbReference type="Proteomes" id="UP001153148">
    <property type="component" value="Unassembled WGS sequence"/>
</dbReference>
<dbReference type="EMBL" id="CAJPIN010003118">
    <property type="protein sequence ID" value="CAG2055937.1"/>
    <property type="molecule type" value="Genomic_DNA"/>
</dbReference>
<protein>
    <submittedName>
        <fullName evidence="1">Uncharacterized protein</fullName>
    </submittedName>
</protein>
<accession>A0ABN7NR81</accession>
<feature type="non-terminal residue" evidence="1">
    <location>
        <position position="92"/>
    </location>
</feature>